<evidence type="ECO:0000313" key="14">
    <source>
        <dbReference type="Proteomes" id="UP001274321"/>
    </source>
</evidence>
<evidence type="ECO:0000256" key="6">
    <source>
        <dbReference type="ARBA" id="ARBA00022475"/>
    </source>
</evidence>
<evidence type="ECO:0000256" key="9">
    <source>
        <dbReference type="ARBA" id="ARBA00022748"/>
    </source>
</evidence>
<evidence type="ECO:0000256" key="7">
    <source>
        <dbReference type="ARBA" id="ARBA00022519"/>
    </source>
</evidence>
<organism evidence="13 14">
    <name type="scientific">Terrihabitans rhizophilus</name>
    <dbReference type="NCBI Taxonomy" id="3092662"/>
    <lineage>
        <taxon>Bacteria</taxon>
        <taxon>Pseudomonadati</taxon>
        <taxon>Pseudomonadota</taxon>
        <taxon>Alphaproteobacteria</taxon>
        <taxon>Hyphomicrobiales</taxon>
        <taxon>Terrihabitans</taxon>
    </lineage>
</organism>
<evidence type="ECO:0000256" key="4">
    <source>
        <dbReference type="ARBA" id="ARBA00016461"/>
    </source>
</evidence>
<evidence type="ECO:0000256" key="5">
    <source>
        <dbReference type="ARBA" id="ARBA00022448"/>
    </source>
</evidence>
<dbReference type="InterPro" id="IPR007078">
    <property type="entry name" value="Haem_export_protD_CcmD"/>
</dbReference>
<reference evidence="13 14" key="1">
    <citation type="submission" date="2023-11" db="EMBL/GenBank/DDBJ databases">
        <authorList>
            <person name="Bao R."/>
        </authorList>
    </citation>
    <scope>NUCLEOTIDE SEQUENCE [LARGE SCALE GENOMIC DNA]</scope>
    <source>
        <strain evidence="13 14">PJ23</strain>
    </source>
</reference>
<dbReference type="NCBIfam" id="TIGR03141">
    <property type="entry name" value="cytochro_ccmD"/>
    <property type="match status" value="1"/>
</dbReference>
<proteinExistence type="inferred from homology"/>
<keyword evidence="6 12" id="KW-1003">Cell membrane</keyword>
<evidence type="ECO:0000256" key="12">
    <source>
        <dbReference type="RuleBase" id="RU363101"/>
    </source>
</evidence>
<evidence type="ECO:0000256" key="10">
    <source>
        <dbReference type="ARBA" id="ARBA00022989"/>
    </source>
</evidence>
<keyword evidence="7 12" id="KW-0997">Cell inner membrane</keyword>
<dbReference type="Pfam" id="PF04995">
    <property type="entry name" value="CcmD"/>
    <property type="match status" value="1"/>
</dbReference>
<feature type="transmembrane region" description="Helical" evidence="12">
    <location>
        <begin position="6"/>
        <end position="27"/>
    </location>
</feature>
<comment type="function">
    <text evidence="1 12">Required for the export of heme to the periplasm for the biogenesis of c-type cytochromes.</text>
</comment>
<evidence type="ECO:0000256" key="8">
    <source>
        <dbReference type="ARBA" id="ARBA00022692"/>
    </source>
</evidence>
<keyword evidence="5 12" id="KW-0813">Transport</keyword>
<evidence type="ECO:0000256" key="3">
    <source>
        <dbReference type="ARBA" id="ARBA00008741"/>
    </source>
</evidence>
<gene>
    <name evidence="13" type="primary">ccmD</name>
    <name evidence="13" type="ORF">SCD90_08350</name>
</gene>
<comment type="subcellular location">
    <subcellularLocation>
        <location evidence="2 12">Cell inner membrane</location>
        <topology evidence="2 12">Single-pass membrane protein</topology>
    </subcellularLocation>
</comment>
<dbReference type="RefSeq" id="WP_319844199.1">
    <property type="nucleotide sequence ID" value="NZ_JAXAFJ010000004.1"/>
</dbReference>
<keyword evidence="9 12" id="KW-0201">Cytochrome c-type biogenesis</keyword>
<comment type="similarity">
    <text evidence="3 12">Belongs to the CcmD/CycX/HelD family.</text>
</comment>
<evidence type="ECO:0000313" key="13">
    <source>
        <dbReference type="EMBL" id="MDX6806073.1"/>
    </source>
</evidence>
<comment type="caution">
    <text evidence="13">The sequence shown here is derived from an EMBL/GenBank/DDBJ whole genome shotgun (WGS) entry which is preliminary data.</text>
</comment>
<evidence type="ECO:0000256" key="2">
    <source>
        <dbReference type="ARBA" id="ARBA00004377"/>
    </source>
</evidence>
<sequence length="49" mass="5369">MTHAGFIVAAYLFTGAVLTALVVWSVVEHRRQRSALAKLEARLGRSDAE</sequence>
<protein>
    <recommendedName>
        <fullName evidence="4 12">Heme exporter protein D</fullName>
    </recommendedName>
</protein>
<keyword evidence="8 12" id="KW-0812">Transmembrane</keyword>
<keyword evidence="14" id="KW-1185">Reference proteome</keyword>
<evidence type="ECO:0000256" key="1">
    <source>
        <dbReference type="ARBA" id="ARBA00002442"/>
    </source>
</evidence>
<name>A0ABU4RPF7_9HYPH</name>
<dbReference type="Proteomes" id="UP001274321">
    <property type="component" value="Unassembled WGS sequence"/>
</dbReference>
<dbReference type="EMBL" id="JAXAFJ010000004">
    <property type="protein sequence ID" value="MDX6806073.1"/>
    <property type="molecule type" value="Genomic_DNA"/>
</dbReference>
<keyword evidence="11 12" id="KW-0472">Membrane</keyword>
<keyword evidence="10 12" id="KW-1133">Transmembrane helix</keyword>
<evidence type="ECO:0000256" key="11">
    <source>
        <dbReference type="ARBA" id="ARBA00023136"/>
    </source>
</evidence>
<accession>A0ABU4RPF7</accession>